<dbReference type="HOGENOM" id="CLU_2275992_0_0_11"/>
<sequence>MANPYDAAMKNLVDEMSLTDIKNAFGDVVSKALLGQPTVGLNRGKRAIAVVPVEVLDKYLVDEQRELREMIREREDEETVPLAPELDEVTGKLSATATAADA</sequence>
<gene>
    <name evidence="1" type="ORF">Strvi_0244</name>
</gene>
<keyword evidence="2" id="KW-1185">Reference proteome</keyword>
<dbReference type="Proteomes" id="UP000008703">
    <property type="component" value="Plasmid pSTRVI02"/>
</dbReference>
<evidence type="ECO:0000313" key="1">
    <source>
        <dbReference type="EMBL" id="AEM89017.1"/>
    </source>
</evidence>
<name>G2PHL4_STRV4</name>
<accession>G2PHL4</accession>
<reference evidence="1" key="1">
    <citation type="submission" date="2011-08" db="EMBL/GenBank/DDBJ databases">
        <title>Complete sequence of plasmid 2 of Streptomyces violaceusniger Tu 4113.</title>
        <authorList>
            <consortium name="US DOE Joint Genome Institute"/>
            <person name="Lucas S."/>
            <person name="Han J."/>
            <person name="Lapidus A."/>
            <person name="Cheng J.-F."/>
            <person name="Goodwin L."/>
            <person name="Pitluck S."/>
            <person name="Peters L."/>
            <person name="Ivanova N."/>
            <person name="Daligault H."/>
            <person name="Detter J.C."/>
            <person name="Han C."/>
            <person name="Tapia R."/>
            <person name="Land M."/>
            <person name="Hauser L."/>
            <person name="Kyrpides N."/>
            <person name="Ivanova N."/>
            <person name="Pagani I."/>
            <person name="Hagen A."/>
            <person name="Katz L."/>
            <person name="Fiedler H.-P."/>
            <person name="Keasling J."/>
            <person name="Fortman J."/>
            <person name="Woyke T."/>
        </authorList>
    </citation>
    <scope>NUCLEOTIDE SEQUENCE [LARGE SCALE GENOMIC DNA]</scope>
    <source>
        <strain evidence="1">Tu 4113</strain>
        <plasmid evidence="1">pSTRVI02</plasmid>
    </source>
</reference>
<dbReference type="EMBL" id="CP002996">
    <property type="protein sequence ID" value="AEM89017.1"/>
    <property type="molecule type" value="Genomic_DNA"/>
</dbReference>
<keyword evidence="1" id="KW-0614">Plasmid</keyword>
<dbReference type="AlphaFoldDB" id="G2PHL4"/>
<proteinExistence type="predicted"/>
<geneLocation type="plasmid" evidence="1 2">
    <name>pSTRVI02</name>
</geneLocation>
<protein>
    <submittedName>
        <fullName evidence="1">Prevent-host-death family protein</fullName>
    </submittedName>
</protein>
<evidence type="ECO:0000313" key="2">
    <source>
        <dbReference type="Proteomes" id="UP000008703"/>
    </source>
</evidence>
<organism evidence="1 2">
    <name type="scientific">Streptomyces violaceusniger (strain Tu 4113)</name>
    <dbReference type="NCBI Taxonomy" id="653045"/>
    <lineage>
        <taxon>Bacteria</taxon>
        <taxon>Bacillati</taxon>
        <taxon>Actinomycetota</taxon>
        <taxon>Actinomycetes</taxon>
        <taxon>Kitasatosporales</taxon>
        <taxon>Streptomycetaceae</taxon>
        <taxon>Streptomyces</taxon>
        <taxon>Streptomyces violaceusniger group</taxon>
    </lineage>
</organism>
<dbReference type="KEGG" id="svl:Strvi_0244"/>